<dbReference type="InterPro" id="IPR036430">
    <property type="entry name" value="RNase_T2-like_sf"/>
</dbReference>
<evidence type="ECO:0000256" key="9">
    <source>
        <dbReference type="SAM" id="Phobius"/>
    </source>
</evidence>
<keyword evidence="11" id="KW-1185">Reference proteome</keyword>
<dbReference type="SUPFAM" id="SSF55895">
    <property type="entry name" value="Ribonuclease Rh-like"/>
    <property type="match status" value="1"/>
</dbReference>
<feature type="non-terminal residue" evidence="10">
    <location>
        <position position="322"/>
    </location>
</feature>
<dbReference type="GO" id="GO:0016787">
    <property type="term" value="F:hydrolase activity"/>
    <property type="evidence" value="ECO:0007669"/>
    <property type="project" value="UniProtKB-KW"/>
</dbReference>
<keyword evidence="6" id="KW-0456">Lyase</keyword>
<dbReference type="InterPro" id="IPR001568">
    <property type="entry name" value="RNase_T2-like"/>
</dbReference>
<dbReference type="GO" id="GO:0003723">
    <property type="term" value="F:RNA binding"/>
    <property type="evidence" value="ECO:0007669"/>
    <property type="project" value="InterPro"/>
</dbReference>
<dbReference type="GO" id="GO:0033897">
    <property type="term" value="F:ribonuclease T2 activity"/>
    <property type="evidence" value="ECO:0007669"/>
    <property type="project" value="InterPro"/>
</dbReference>
<dbReference type="GO" id="GO:0006401">
    <property type="term" value="P:RNA catabolic process"/>
    <property type="evidence" value="ECO:0007669"/>
    <property type="project" value="TreeGrafter"/>
</dbReference>
<feature type="compositionally biased region" description="Polar residues" evidence="8">
    <location>
        <begin position="58"/>
        <end position="71"/>
    </location>
</feature>
<evidence type="ECO:0000313" key="10">
    <source>
        <dbReference type="EMBL" id="KAI5388878.1"/>
    </source>
</evidence>
<feature type="compositionally biased region" description="Pro residues" evidence="8">
    <location>
        <begin position="86"/>
        <end position="126"/>
    </location>
</feature>
<evidence type="ECO:0000256" key="4">
    <source>
        <dbReference type="ARBA" id="ARBA00022801"/>
    </source>
</evidence>
<name>A0A9D4VT16_PEA</name>
<dbReference type="EMBL" id="JAMSHJ010000007">
    <property type="protein sequence ID" value="KAI5388878.1"/>
    <property type="molecule type" value="Genomic_DNA"/>
</dbReference>
<keyword evidence="9" id="KW-0812">Transmembrane</keyword>
<organism evidence="10 11">
    <name type="scientific">Pisum sativum</name>
    <name type="common">Garden pea</name>
    <name type="synonym">Lathyrus oleraceus</name>
    <dbReference type="NCBI Taxonomy" id="3888"/>
    <lineage>
        <taxon>Eukaryota</taxon>
        <taxon>Viridiplantae</taxon>
        <taxon>Streptophyta</taxon>
        <taxon>Embryophyta</taxon>
        <taxon>Tracheophyta</taxon>
        <taxon>Spermatophyta</taxon>
        <taxon>Magnoliopsida</taxon>
        <taxon>eudicotyledons</taxon>
        <taxon>Gunneridae</taxon>
        <taxon>Pentapetalae</taxon>
        <taxon>rosids</taxon>
        <taxon>fabids</taxon>
        <taxon>Fabales</taxon>
        <taxon>Fabaceae</taxon>
        <taxon>Papilionoideae</taxon>
        <taxon>50 kb inversion clade</taxon>
        <taxon>NPAAA clade</taxon>
        <taxon>Hologalegina</taxon>
        <taxon>IRL clade</taxon>
        <taxon>Fabeae</taxon>
        <taxon>Lathyrus</taxon>
    </lineage>
</organism>
<keyword evidence="9" id="KW-1133">Transmembrane helix</keyword>
<sequence>LLTSHITSFSFMMMTVMISIIPIILIHTLFYVGFSDDMPLTTTLPQSPTSPLPHFHLYNQNSNSYPSSTPLEESKRRSPPPRRRSPPPPPRRSPPPPPRRSSPPPPPPRIRSPPPPRPPPPPPPPLLFDHFKLSQTWPPTYCKLKNNDCVSPLPQKFTIHGLWPSKEGVEIRDCNKDGINVNDFVPIKTRLNENWPALFKKDHQEDANIQLWVNQWYAHGTCSDQLFKFISYFEETLNVYDRHIILDILEKNGTKPGGTYPKQNILNAIQTHTLFRPQIRCERIDNLDYLYEIRLCLTPTLKLEYKDCEIPYSGCRDTEVYF</sequence>
<dbReference type="PANTHER" id="PTHR11240:SF75">
    <property type="entry name" value="RIBONUCLEASE 3"/>
    <property type="match status" value="1"/>
</dbReference>
<reference evidence="10 11" key="1">
    <citation type="journal article" date="2022" name="Nat. Genet.">
        <title>Improved pea reference genome and pan-genome highlight genomic features and evolutionary characteristics.</title>
        <authorList>
            <person name="Yang T."/>
            <person name="Liu R."/>
            <person name="Luo Y."/>
            <person name="Hu S."/>
            <person name="Wang D."/>
            <person name="Wang C."/>
            <person name="Pandey M.K."/>
            <person name="Ge S."/>
            <person name="Xu Q."/>
            <person name="Li N."/>
            <person name="Li G."/>
            <person name="Huang Y."/>
            <person name="Saxena R.K."/>
            <person name="Ji Y."/>
            <person name="Li M."/>
            <person name="Yan X."/>
            <person name="He Y."/>
            <person name="Liu Y."/>
            <person name="Wang X."/>
            <person name="Xiang C."/>
            <person name="Varshney R.K."/>
            <person name="Ding H."/>
            <person name="Gao S."/>
            <person name="Zong X."/>
        </authorList>
    </citation>
    <scope>NUCLEOTIDE SEQUENCE [LARGE SCALE GENOMIC DNA]</scope>
    <source>
        <strain evidence="10 11">cv. Zhongwan 6</strain>
    </source>
</reference>
<keyword evidence="5" id="KW-1015">Disulfide bond</keyword>
<feature type="transmembrane region" description="Helical" evidence="9">
    <location>
        <begin position="12"/>
        <end position="34"/>
    </location>
</feature>
<proteinExistence type="inferred from homology"/>
<keyword evidence="9" id="KW-0472">Membrane</keyword>
<gene>
    <name evidence="10" type="ORF">KIW84_074511</name>
</gene>
<comment type="similarity">
    <text evidence="1 7">Belongs to the RNase T2 family.</text>
</comment>
<dbReference type="CDD" id="cd01061">
    <property type="entry name" value="RNase_T2_euk"/>
    <property type="match status" value="1"/>
</dbReference>
<accession>A0A9D4VT16</accession>
<evidence type="ECO:0000256" key="1">
    <source>
        <dbReference type="ARBA" id="ARBA00007469"/>
    </source>
</evidence>
<dbReference type="Gramene" id="Psat07G0451100-T1">
    <property type="protein sequence ID" value="KAI5388878.1"/>
    <property type="gene ID" value="KIW84_074511"/>
</dbReference>
<evidence type="ECO:0000256" key="6">
    <source>
        <dbReference type="ARBA" id="ARBA00023239"/>
    </source>
</evidence>
<keyword evidence="3" id="KW-0255">Endonuclease</keyword>
<dbReference type="PROSITE" id="PS00530">
    <property type="entry name" value="RNASE_T2_1"/>
    <property type="match status" value="1"/>
</dbReference>
<protein>
    <submittedName>
        <fullName evidence="10">Uncharacterized protein</fullName>
    </submittedName>
</protein>
<keyword evidence="2" id="KW-0540">Nuclease</keyword>
<dbReference type="InterPro" id="IPR018188">
    <property type="entry name" value="RNase_T2_His_AS_1"/>
</dbReference>
<keyword evidence="4" id="KW-0378">Hydrolase</keyword>
<dbReference type="Proteomes" id="UP001058974">
    <property type="component" value="Chromosome 7"/>
</dbReference>
<dbReference type="Gene3D" id="3.90.730.10">
    <property type="entry name" value="Ribonuclease T2-like"/>
    <property type="match status" value="1"/>
</dbReference>
<evidence type="ECO:0000256" key="7">
    <source>
        <dbReference type="RuleBase" id="RU004328"/>
    </source>
</evidence>
<dbReference type="AlphaFoldDB" id="A0A9D4VT16"/>
<evidence type="ECO:0000313" key="11">
    <source>
        <dbReference type="Proteomes" id="UP001058974"/>
    </source>
</evidence>
<evidence type="ECO:0000256" key="5">
    <source>
        <dbReference type="ARBA" id="ARBA00023157"/>
    </source>
</evidence>
<comment type="caution">
    <text evidence="10">The sequence shown here is derived from an EMBL/GenBank/DDBJ whole genome shotgun (WGS) entry which is preliminary data.</text>
</comment>
<dbReference type="InterPro" id="IPR033697">
    <property type="entry name" value="Ribonuclease_T2_eukaryotic"/>
</dbReference>
<dbReference type="Pfam" id="PF00445">
    <property type="entry name" value="Ribonuclease_T2"/>
    <property type="match status" value="1"/>
</dbReference>
<evidence type="ECO:0000256" key="3">
    <source>
        <dbReference type="ARBA" id="ARBA00022759"/>
    </source>
</evidence>
<evidence type="ECO:0000256" key="2">
    <source>
        <dbReference type="ARBA" id="ARBA00022722"/>
    </source>
</evidence>
<dbReference type="PANTHER" id="PTHR11240">
    <property type="entry name" value="RIBONUCLEASE T2"/>
    <property type="match status" value="1"/>
</dbReference>
<feature type="region of interest" description="Disordered" evidence="8">
    <location>
        <begin position="51"/>
        <end position="129"/>
    </location>
</feature>
<dbReference type="GO" id="GO:0005576">
    <property type="term" value="C:extracellular region"/>
    <property type="evidence" value="ECO:0007669"/>
    <property type="project" value="TreeGrafter"/>
</dbReference>
<evidence type="ECO:0000256" key="8">
    <source>
        <dbReference type="SAM" id="MobiDB-lite"/>
    </source>
</evidence>